<keyword evidence="2" id="KW-0548">Nucleotidyltransferase</keyword>
<dbReference type="EMBL" id="JAQYXP010000007">
    <property type="protein sequence ID" value="MEN3238778.1"/>
    <property type="molecule type" value="Genomic_DNA"/>
</dbReference>
<name>A0ABV0A5A1_9HYPH</name>
<comment type="caution">
    <text evidence="10">The sequence shown here is derived from an EMBL/GenBank/DDBJ whole genome shotgun (WGS) entry which is preliminary data.</text>
</comment>
<comment type="catalytic activity">
    <reaction evidence="6">
        <text>L-threonyl-[protein] + ATP = 3-O-(5'-adenylyl)-L-threonyl-[protein] + diphosphate</text>
        <dbReference type="Rhea" id="RHEA:54292"/>
        <dbReference type="Rhea" id="RHEA-COMP:11060"/>
        <dbReference type="Rhea" id="RHEA-COMP:13847"/>
        <dbReference type="ChEBI" id="CHEBI:30013"/>
        <dbReference type="ChEBI" id="CHEBI:30616"/>
        <dbReference type="ChEBI" id="CHEBI:33019"/>
        <dbReference type="ChEBI" id="CHEBI:138113"/>
        <dbReference type="EC" id="2.7.7.108"/>
    </reaction>
</comment>
<comment type="catalytic activity">
    <reaction evidence="7">
        <text>L-tyrosyl-[protein] + ATP = O-(5'-adenylyl)-L-tyrosyl-[protein] + diphosphate</text>
        <dbReference type="Rhea" id="RHEA:54288"/>
        <dbReference type="Rhea" id="RHEA-COMP:10136"/>
        <dbReference type="Rhea" id="RHEA-COMP:13846"/>
        <dbReference type="ChEBI" id="CHEBI:30616"/>
        <dbReference type="ChEBI" id="CHEBI:33019"/>
        <dbReference type="ChEBI" id="CHEBI:46858"/>
        <dbReference type="ChEBI" id="CHEBI:83624"/>
        <dbReference type="EC" id="2.7.7.108"/>
    </reaction>
</comment>
<organism evidence="10 11">
    <name type="scientific">Methylobacterium ajmalii</name>
    <dbReference type="NCBI Taxonomy" id="2738439"/>
    <lineage>
        <taxon>Bacteria</taxon>
        <taxon>Pseudomonadati</taxon>
        <taxon>Pseudomonadota</taxon>
        <taxon>Alphaproteobacteria</taxon>
        <taxon>Hyphomicrobiales</taxon>
        <taxon>Methylobacteriaceae</taxon>
        <taxon>Methylobacterium</taxon>
    </lineage>
</organism>
<dbReference type="PANTHER" id="PTHR39560">
    <property type="entry name" value="PROTEIN ADENYLYLTRANSFERASE FIC-RELATED"/>
    <property type="match status" value="1"/>
</dbReference>
<keyword evidence="3" id="KW-0547">Nucleotide-binding</keyword>
<evidence type="ECO:0000313" key="10">
    <source>
        <dbReference type="EMBL" id="MEN3238778.1"/>
    </source>
</evidence>
<proteinExistence type="predicted"/>
<dbReference type="InterPro" id="IPR036597">
    <property type="entry name" value="Fido-like_dom_sf"/>
</dbReference>
<evidence type="ECO:0000256" key="7">
    <source>
        <dbReference type="ARBA" id="ARBA00048696"/>
    </source>
</evidence>
<keyword evidence="1" id="KW-0808">Transferase</keyword>
<evidence type="ECO:0000256" key="2">
    <source>
        <dbReference type="ARBA" id="ARBA00022695"/>
    </source>
</evidence>
<dbReference type="Proteomes" id="UP001407347">
    <property type="component" value="Unassembled WGS sequence"/>
</dbReference>
<evidence type="ECO:0000256" key="3">
    <source>
        <dbReference type="ARBA" id="ARBA00022741"/>
    </source>
</evidence>
<evidence type="ECO:0000313" key="11">
    <source>
        <dbReference type="Proteomes" id="UP001407347"/>
    </source>
</evidence>
<dbReference type="EC" id="2.7.7.108" evidence="5"/>
<protein>
    <recommendedName>
        <fullName evidence="5">protein adenylyltransferase</fullName>
        <ecNumber evidence="5">2.7.7.108</ecNumber>
    </recommendedName>
</protein>
<feature type="domain" description="Fido" evidence="9">
    <location>
        <begin position="50"/>
        <end position="194"/>
    </location>
</feature>
<evidence type="ECO:0000256" key="4">
    <source>
        <dbReference type="ARBA" id="ARBA00022840"/>
    </source>
</evidence>
<dbReference type="RefSeq" id="WP_298963620.1">
    <property type="nucleotide sequence ID" value="NZ_JAQYXP010000007.1"/>
</dbReference>
<evidence type="ECO:0000256" key="6">
    <source>
        <dbReference type="ARBA" id="ARBA00047939"/>
    </source>
</evidence>
<reference evidence="10 11" key="1">
    <citation type="journal article" date="2023" name="PLoS ONE">
        <title>Complete genome assembly of Hawai'i environmental nontuberculous mycobacteria reveals unexpected co-isolation with methylobacteria.</title>
        <authorList>
            <person name="Hendrix J."/>
            <person name="Epperson L.E."/>
            <person name="Tong E.I."/>
            <person name="Chan Y.L."/>
            <person name="Hasan N.A."/>
            <person name="Dawrs S.N."/>
            <person name="Norton G.J."/>
            <person name="Virdi R."/>
            <person name="Crooks J.L."/>
            <person name="Chan E.D."/>
            <person name="Honda J.R."/>
            <person name="Strong M."/>
        </authorList>
    </citation>
    <scope>NUCLEOTIDE SEQUENCE [LARGE SCALE GENOMIC DNA]</scope>
    <source>
        <strain evidence="10 11">NJH_HI04-1</strain>
    </source>
</reference>
<feature type="region of interest" description="Disordered" evidence="8">
    <location>
        <begin position="269"/>
        <end position="294"/>
    </location>
</feature>
<dbReference type="PANTHER" id="PTHR39560:SF1">
    <property type="entry name" value="PROTEIN ADENYLYLTRANSFERASE FIC-RELATED"/>
    <property type="match status" value="1"/>
</dbReference>
<gene>
    <name evidence="10" type="ORF">PUR29_35660</name>
</gene>
<evidence type="ECO:0000256" key="8">
    <source>
        <dbReference type="SAM" id="MobiDB-lite"/>
    </source>
</evidence>
<evidence type="ECO:0000256" key="5">
    <source>
        <dbReference type="ARBA" id="ARBA00034531"/>
    </source>
</evidence>
<dbReference type="Pfam" id="PF02661">
    <property type="entry name" value="Fic"/>
    <property type="match status" value="1"/>
</dbReference>
<evidence type="ECO:0000259" key="9">
    <source>
        <dbReference type="PROSITE" id="PS51459"/>
    </source>
</evidence>
<dbReference type="InterPro" id="IPR003812">
    <property type="entry name" value="Fido"/>
</dbReference>
<keyword evidence="11" id="KW-1185">Reference proteome</keyword>
<dbReference type="SUPFAM" id="SSF140931">
    <property type="entry name" value="Fic-like"/>
    <property type="match status" value="1"/>
</dbReference>
<sequence>MSADPYVYEGTDVLRNTADLRDPQALAEREMFVSLRALKQLQKEPVLGAFDLAHYAAIHKRLFGEIYPWAGETRTIDLWKPEIVLQGKSVAYSPPTAIESQAQSALDRLRQPPGDLKQDRPTVAYAQAFAALWQAHPFREGNTRTLLAFMEQHARHHRQPLDQGLINRVPSETRDALVLATRGKIRPLAEMVQNARHSEVMRAHPVLGRLSADAVEAQRLMGAPRIVLPEPGTQVRGQVIATSYHHALIRDSRQVSAVPLSAFQTMPRNNDRVDVRVQPDGRRPEPEPQREEERAQITGRVLIPASLLMLNGQRPEEVGRNAIEIPGPSEALSEALKTRSPQEIAADPRLAAEVRLIDRSLIDRFGHEGSGVLIGGQSSEARKLLPQGQNLEEIRAVLKPLLKAVVADDKLQTSLAQQQTLGRDEPSLGRSA</sequence>
<evidence type="ECO:0000256" key="1">
    <source>
        <dbReference type="ARBA" id="ARBA00022679"/>
    </source>
</evidence>
<dbReference type="Gene3D" id="1.10.3290.10">
    <property type="entry name" value="Fido-like domain"/>
    <property type="match status" value="1"/>
</dbReference>
<accession>A0ABV0A5A1</accession>
<keyword evidence="4" id="KW-0067">ATP-binding</keyword>
<dbReference type="PROSITE" id="PS51459">
    <property type="entry name" value="FIDO"/>
    <property type="match status" value="1"/>
</dbReference>